<dbReference type="PANTHER" id="PTHR45982:SF1">
    <property type="entry name" value="REGULATOR OF CHROMOSOME CONDENSATION"/>
    <property type="match status" value="1"/>
</dbReference>
<dbReference type="PROSITE" id="PS00626">
    <property type="entry name" value="RCC1_2"/>
    <property type="match status" value="1"/>
</dbReference>
<name>A0A9W7B106_9STRA</name>
<dbReference type="PRINTS" id="PR00633">
    <property type="entry name" value="RCCNDNSATION"/>
</dbReference>
<protein>
    <recommendedName>
        <fullName evidence="9">TRAF-type domain-containing protein</fullName>
    </recommendedName>
</protein>
<feature type="region of interest" description="Disordered" evidence="8">
    <location>
        <begin position="719"/>
        <end position="766"/>
    </location>
</feature>
<keyword evidence="4 6" id="KW-0863">Zinc-finger</keyword>
<evidence type="ECO:0000259" key="9">
    <source>
        <dbReference type="PROSITE" id="PS50145"/>
    </source>
</evidence>
<dbReference type="Gene3D" id="3.30.40.10">
    <property type="entry name" value="Zinc/RING finger domain, C3HC4 (zinc finger)"/>
    <property type="match status" value="3"/>
</dbReference>
<evidence type="ECO:0000256" key="5">
    <source>
        <dbReference type="ARBA" id="ARBA00022833"/>
    </source>
</evidence>
<feature type="compositionally biased region" description="Low complexity" evidence="8">
    <location>
        <begin position="728"/>
        <end position="737"/>
    </location>
</feature>
<feature type="repeat" description="RCC1" evidence="7">
    <location>
        <begin position="314"/>
        <end position="367"/>
    </location>
</feature>
<dbReference type="Pfam" id="PF25390">
    <property type="entry name" value="WD40_RLD"/>
    <property type="match status" value="1"/>
</dbReference>
<dbReference type="OrthoDB" id="10256179at2759"/>
<keyword evidence="1" id="KW-0344">Guanine-nucleotide releasing factor</keyword>
<feature type="zinc finger region" description="TRAF-type" evidence="6">
    <location>
        <begin position="652"/>
        <end position="702"/>
    </location>
</feature>
<dbReference type="AlphaFoldDB" id="A0A9W7B106"/>
<feature type="domain" description="TRAF-type" evidence="9">
    <location>
        <begin position="652"/>
        <end position="702"/>
    </location>
</feature>
<keyword evidence="11" id="KW-1185">Reference proteome</keyword>
<feature type="repeat" description="RCC1" evidence="7">
    <location>
        <begin position="368"/>
        <end position="417"/>
    </location>
</feature>
<feature type="repeat" description="RCC1" evidence="7">
    <location>
        <begin position="259"/>
        <end position="313"/>
    </location>
</feature>
<evidence type="ECO:0000256" key="2">
    <source>
        <dbReference type="ARBA" id="ARBA00022723"/>
    </source>
</evidence>
<proteinExistence type="predicted"/>
<gene>
    <name evidence="10" type="ORF">TrST_g14225</name>
</gene>
<feature type="repeat" description="RCC1" evidence="7">
    <location>
        <begin position="125"/>
        <end position="181"/>
    </location>
</feature>
<keyword evidence="3" id="KW-0677">Repeat</keyword>
<dbReference type="PROSITE" id="PS50012">
    <property type="entry name" value="RCC1_3"/>
    <property type="match status" value="5"/>
</dbReference>
<dbReference type="InterPro" id="IPR058923">
    <property type="entry name" value="RCC1-like_dom"/>
</dbReference>
<dbReference type="Proteomes" id="UP001165085">
    <property type="component" value="Unassembled WGS sequence"/>
</dbReference>
<dbReference type="GO" id="GO:0008270">
    <property type="term" value="F:zinc ion binding"/>
    <property type="evidence" value="ECO:0007669"/>
    <property type="project" value="UniProtKB-KW"/>
</dbReference>
<dbReference type="Gene3D" id="2.130.10.30">
    <property type="entry name" value="Regulator of chromosome condensation 1/beta-lactamase-inhibitor protein II"/>
    <property type="match status" value="2"/>
</dbReference>
<evidence type="ECO:0000256" key="6">
    <source>
        <dbReference type="PROSITE-ProRule" id="PRU00207"/>
    </source>
</evidence>
<evidence type="ECO:0000256" key="4">
    <source>
        <dbReference type="ARBA" id="ARBA00022771"/>
    </source>
</evidence>
<dbReference type="SUPFAM" id="SSF49599">
    <property type="entry name" value="TRAF domain-like"/>
    <property type="match status" value="2"/>
</dbReference>
<evidence type="ECO:0000256" key="8">
    <source>
        <dbReference type="SAM" id="MobiDB-lite"/>
    </source>
</evidence>
<dbReference type="PANTHER" id="PTHR45982">
    <property type="entry name" value="REGULATOR OF CHROMOSOME CONDENSATION"/>
    <property type="match status" value="1"/>
</dbReference>
<evidence type="ECO:0000256" key="3">
    <source>
        <dbReference type="ARBA" id="ARBA00022737"/>
    </source>
</evidence>
<evidence type="ECO:0000313" key="11">
    <source>
        <dbReference type="Proteomes" id="UP001165085"/>
    </source>
</evidence>
<dbReference type="InterPro" id="IPR009091">
    <property type="entry name" value="RCC1/BLIP-II"/>
</dbReference>
<dbReference type="InterPro" id="IPR000408">
    <property type="entry name" value="Reg_chr_condens"/>
</dbReference>
<keyword evidence="5 6" id="KW-0862">Zinc</keyword>
<evidence type="ECO:0000313" key="10">
    <source>
        <dbReference type="EMBL" id="GMH78593.1"/>
    </source>
</evidence>
<reference evidence="11" key="1">
    <citation type="journal article" date="2023" name="Commun. Biol.">
        <title>Genome analysis of Parmales, the sister group of diatoms, reveals the evolutionary specialization of diatoms from phago-mixotrophs to photoautotrophs.</title>
        <authorList>
            <person name="Ban H."/>
            <person name="Sato S."/>
            <person name="Yoshikawa S."/>
            <person name="Yamada K."/>
            <person name="Nakamura Y."/>
            <person name="Ichinomiya M."/>
            <person name="Sato N."/>
            <person name="Blanc-Mathieu R."/>
            <person name="Endo H."/>
            <person name="Kuwata A."/>
            <person name="Ogata H."/>
        </authorList>
    </citation>
    <scope>NUCLEOTIDE SEQUENCE [LARGE SCALE GENOMIC DNA]</scope>
    <source>
        <strain evidence="11">NIES 3701</strain>
    </source>
</reference>
<dbReference type="InterPro" id="IPR013083">
    <property type="entry name" value="Znf_RING/FYVE/PHD"/>
</dbReference>
<evidence type="ECO:0000256" key="7">
    <source>
        <dbReference type="PROSITE-ProRule" id="PRU00235"/>
    </source>
</evidence>
<organism evidence="10 11">
    <name type="scientific">Triparma strigata</name>
    <dbReference type="NCBI Taxonomy" id="1606541"/>
    <lineage>
        <taxon>Eukaryota</taxon>
        <taxon>Sar</taxon>
        <taxon>Stramenopiles</taxon>
        <taxon>Ochrophyta</taxon>
        <taxon>Bolidophyceae</taxon>
        <taxon>Parmales</taxon>
        <taxon>Triparmaceae</taxon>
        <taxon>Triparma</taxon>
    </lineage>
</organism>
<dbReference type="PROSITE" id="PS50145">
    <property type="entry name" value="ZF_TRAF"/>
    <property type="match status" value="1"/>
</dbReference>
<dbReference type="EMBL" id="BRXY01000224">
    <property type="protein sequence ID" value="GMH78593.1"/>
    <property type="molecule type" value="Genomic_DNA"/>
</dbReference>
<dbReference type="InterPro" id="IPR051553">
    <property type="entry name" value="Ran_GTPase-activating"/>
</dbReference>
<evidence type="ECO:0000256" key="1">
    <source>
        <dbReference type="ARBA" id="ARBA00022658"/>
    </source>
</evidence>
<sequence>MSAYTAYSWGFNIFGQCGVDDEFSDGESSPNNVLSPTPITFEVDEDDSELMSAYRAESPKKSRKETAWELWSSRGEGGGFVYAGSYMVYGKQDDEALPKKQASNDQSLMTVQASPFHSLFLTPSGQVWSTGWNLKGQLGLGPGHLSKKFITKPMLVALPTTTNVVTSIAVGAYHSVVSTSGGSVYTWGDGSEGQLGYSEFDCLTDDTTSNRRHTVSQFTFAKSLKSNFFNCQPKQVNEFFDARKVFAGFSYSVVVDGQGKAMAFGSNEEGQLGVGRGGWDAEKGGVKNVKTGKIGQIAEVACGDHHTLFLNREGKVYACGQGSYGRLGLGRDSGDVFEPQEINLDVVGIHAVKVRAGGASSGLVSADGGLWCWGHNENGNLGLGHQNSVFSPTKMRTMVKVVDASFGEEHGCLVCDQNMIWSFGKNNCGRLGVVDAVCDDLEEIVEAEVDEEGGIDMTGIGGDEEVMAATPIVCSAFAIPVGFGNNENDGFNEAMREVVADSPMLCSPCCIGQIAEGEETVSGVECGGAHTFAYRKFQGTQPTFLLYPCENEQYGCKARLLRGRMAVHQRVCKYAVKQCPFASFGCEMFDLNEEEVQTHSQICRFRFTQCSHCAAEVSMAAYNSHVNNFCMEVLETCSACARKVPRRELEGHESSCDAMQIPCTKCKLNVARGEMATHLEEHCSRRVVACAECGEKTTYDMMSNHLKKCKGKIAIKEEDEGEQEEVEAAAPKKIPLSPKKKKAAKKSESKRVGGGFAIQHSTKSKK</sequence>
<accession>A0A9W7B106</accession>
<keyword evidence="2 6" id="KW-0479">Metal-binding</keyword>
<feature type="repeat" description="RCC1" evidence="7">
    <location>
        <begin position="182"/>
        <end position="258"/>
    </location>
</feature>
<dbReference type="InterPro" id="IPR001293">
    <property type="entry name" value="Znf_TRAF"/>
</dbReference>
<dbReference type="SUPFAM" id="SSF50985">
    <property type="entry name" value="RCC1/BLIP-II"/>
    <property type="match status" value="1"/>
</dbReference>
<comment type="caution">
    <text evidence="10">The sequence shown here is derived from an EMBL/GenBank/DDBJ whole genome shotgun (WGS) entry which is preliminary data.</text>
</comment>